<reference evidence="1" key="2">
    <citation type="submission" date="2017-11" db="EMBL/GenBank/DDBJ databases">
        <title>Coralsnake Venomics: Analyses of Venom Gland Transcriptomes and Proteomes of Six Brazilian Taxa.</title>
        <authorList>
            <person name="Aird S.D."/>
            <person name="Jorge da Silva N."/>
            <person name="Qiu L."/>
            <person name="Villar-Briones A."/>
            <person name="Aparecida-Saddi V."/>
            <person name="Campos-Telles M.P."/>
            <person name="Grau M."/>
            <person name="Mikheyev A.S."/>
        </authorList>
    </citation>
    <scope>NUCLEOTIDE SEQUENCE</scope>
    <source>
        <tissue evidence="1">Venom_gland</tissue>
    </source>
</reference>
<dbReference type="EMBL" id="IACM01169195">
    <property type="protein sequence ID" value="LAB43600.1"/>
    <property type="molecule type" value="Transcribed_RNA"/>
</dbReference>
<organism evidence="1">
    <name type="scientific">Micrurus spixii</name>
    <name type="common">Amazon coral snake</name>
    <dbReference type="NCBI Taxonomy" id="129469"/>
    <lineage>
        <taxon>Eukaryota</taxon>
        <taxon>Metazoa</taxon>
        <taxon>Chordata</taxon>
        <taxon>Craniata</taxon>
        <taxon>Vertebrata</taxon>
        <taxon>Euteleostomi</taxon>
        <taxon>Lepidosauria</taxon>
        <taxon>Squamata</taxon>
        <taxon>Bifurcata</taxon>
        <taxon>Unidentata</taxon>
        <taxon>Episquamata</taxon>
        <taxon>Toxicofera</taxon>
        <taxon>Serpentes</taxon>
        <taxon>Colubroidea</taxon>
        <taxon>Elapidae</taxon>
        <taxon>Elapinae</taxon>
        <taxon>Micrurus</taxon>
    </lineage>
</organism>
<accession>A0A2D4ND21</accession>
<reference evidence="1" key="1">
    <citation type="submission" date="2017-07" db="EMBL/GenBank/DDBJ databases">
        <authorList>
            <person name="Mikheyev A."/>
            <person name="Grau M."/>
        </authorList>
    </citation>
    <scope>NUCLEOTIDE SEQUENCE</scope>
    <source>
        <tissue evidence="1">Venom_gland</tissue>
    </source>
</reference>
<name>A0A2D4ND21_9SAUR</name>
<dbReference type="AlphaFoldDB" id="A0A2D4ND21"/>
<evidence type="ECO:0000313" key="1">
    <source>
        <dbReference type="EMBL" id="LAB43600.1"/>
    </source>
</evidence>
<sequence>MPSLRTCDRISDTQKLACIYHCLSQGLPVQEGKLSFPEICGPQVENHYIVLSYIGYIGYKKLVLEKFTQPLFPPWIFFFILTQCYQTATYISNSLKRKVKCSGYE</sequence>
<proteinExistence type="predicted"/>
<protein>
    <submittedName>
        <fullName evidence="1">Uncharacterized protein</fullName>
    </submittedName>
</protein>